<proteinExistence type="predicted"/>
<dbReference type="Proteomes" id="UP000050761">
    <property type="component" value="Unassembled WGS sequence"/>
</dbReference>
<evidence type="ECO:0000313" key="3">
    <source>
        <dbReference type="WBParaSite" id="HPBE_0001439001-mRNA-1"/>
    </source>
</evidence>
<keyword evidence="2" id="KW-1185">Reference proteome</keyword>
<accession>A0A3P8B4L7</accession>
<dbReference type="EMBL" id="UZAH01028342">
    <property type="protein sequence ID" value="VDO99493.1"/>
    <property type="molecule type" value="Genomic_DNA"/>
</dbReference>
<evidence type="ECO:0000313" key="2">
    <source>
        <dbReference type="Proteomes" id="UP000050761"/>
    </source>
</evidence>
<gene>
    <name evidence="1" type="ORF">HPBE_LOCUS14391</name>
</gene>
<accession>A0A183G012</accession>
<name>A0A183G012_HELPZ</name>
<sequence length="81" mass="8884">MLGIRVSGHALAPSEVVSAAALSAFALSWCWRPNRVVLSLSATCQSSVVIMPLSVAFPPRSIVHRLKRALLRRPERDVLYT</sequence>
<organism evidence="2 3">
    <name type="scientific">Heligmosomoides polygyrus</name>
    <name type="common">Parasitic roundworm</name>
    <dbReference type="NCBI Taxonomy" id="6339"/>
    <lineage>
        <taxon>Eukaryota</taxon>
        <taxon>Metazoa</taxon>
        <taxon>Ecdysozoa</taxon>
        <taxon>Nematoda</taxon>
        <taxon>Chromadorea</taxon>
        <taxon>Rhabditida</taxon>
        <taxon>Rhabditina</taxon>
        <taxon>Rhabditomorpha</taxon>
        <taxon>Strongyloidea</taxon>
        <taxon>Heligmosomidae</taxon>
        <taxon>Heligmosomoides</taxon>
    </lineage>
</organism>
<reference evidence="1 2" key="1">
    <citation type="submission" date="2018-11" db="EMBL/GenBank/DDBJ databases">
        <authorList>
            <consortium name="Pathogen Informatics"/>
        </authorList>
    </citation>
    <scope>NUCLEOTIDE SEQUENCE [LARGE SCALE GENOMIC DNA]</scope>
</reference>
<dbReference type="AlphaFoldDB" id="A0A183G012"/>
<evidence type="ECO:0000313" key="1">
    <source>
        <dbReference type="EMBL" id="VDO99493.1"/>
    </source>
</evidence>
<dbReference type="WBParaSite" id="HPBE_0001439001-mRNA-1">
    <property type="protein sequence ID" value="HPBE_0001439001-mRNA-1"/>
    <property type="gene ID" value="HPBE_0001439001"/>
</dbReference>
<protein>
    <submittedName>
        <fullName evidence="3">Secreted protein</fullName>
    </submittedName>
</protein>
<reference evidence="3" key="2">
    <citation type="submission" date="2019-09" db="UniProtKB">
        <authorList>
            <consortium name="WormBaseParasite"/>
        </authorList>
    </citation>
    <scope>IDENTIFICATION</scope>
</reference>